<dbReference type="AlphaFoldDB" id="A0A9X4XHI0"/>
<dbReference type="PANTHER" id="PTHR43845:SF1">
    <property type="entry name" value="BLR5969 PROTEIN"/>
    <property type="match status" value="1"/>
</dbReference>
<evidence type="ECO:0000313" key="3">
    <source>
        <dbReference type="Proteomes" id="UP000438991"/>
    </source>
</evidence>
<dbReference type="Gene3D" id="3.30.300.30">
    <property type="match status" value="1"/>
</dbReference>
<feature type="domain" description="AMP-dependent synthetase/ligase" evidence="1">
    <location>
        <begin position="129"/>
        <end position="284"/>
    </location>
</feature>
<name>A0A9X4XHI0_9BRAD</name>
<proteinExistence type="predicted"/>
<dbReference type="PANTHER" id="PTHR43845">
    <property type="entry name" value="BLR5969 PROTEIN"/>
    <property type="match status" value="1"/>
</dbReference>
<dbReference type="InterPro" id="IPR000873">
    <property type="entry name" value="AMP-dep_synth/lig_dom"/>
</dbReference>
<dbReference type="SUPFAM" id="SSF56801">
    <property type="entry name" value="Acetyl-CoA synthetase-like"/>
    <property type="match status" value="1"/>
</dbReference>
<dbReference type="Gene3D" id="3.40.50.12780">
    <property type="entry name" value="N-terminal domain of ligase-like"/>
    <property type="match status" value="1"/>
</dbReference>
<protein>
    <submittedName>
        <fullName evidence="2">AMP-binding protein</fullName>
    </submittedName>
</protein>
<dbReference type="RefSeq" id="WP_155478540.1">
    <property type="nucleotide sequence ID" value="NZ_WNKV01000002.1"/>
</dbReference>
<evidence type="ECO:0000313" key="2">
    <source>
        <dbReference type="EMBL" id="MTW15205.1"/>
    </source>
</evidence>
<organism evidence="2 3">
    <name type="scientific">Rhodoplanes serenus</name>
    <dbReference type="NCBI Taxonomy" id="200615"/>
    <lineage>
        <taxon>Bacteria</taxon>
        <taxon>Pseudomonadati</taxon>
        <taxon>Pseudomonadota</taxon>
        <taxon>Alphaproteobacteria</taxon>
        <taxon>Hyphomicrobiales</taxon>
        <taxon>Nitrobacteraceae</taxon>
        <taxon>Rhodoplanes</taxon>
    </lineage>
</organism>
<dbReference type="InterPro" id="IPR042099">
    <property type="entry name" value="ANL_N_sf"/>
</dbReference>
<comment type="caution">
    <text evidence="2">The sequence shown here is derived from an EMBL/GenBank/DDBJ whole genome shotgun (WGS) entry which is preliminary data.</text>
</comment>
<accession>A0A9X4XHI0</accession>
<reference evidence="2 3" key="1">
    <citation type="submission" date="2019-11" db="EMBL/GenBank/DDBJ databases">
        <title>Whole-genome sequence of Rhodoplanes serenus DSM 18633, type strain.</title>
        <authorList>
            <person name="Kyndt J.A."/>
            <person name="Meyer T.E."/>
        </authorList>
    </citation>
    <scope>NUCLEOTIDE SEQUENCE [LARGE SCALE GENOMIC DNA]</scope>
    <source>
        <strain evidence="2 3">DSM 18633</strain>
    </source>
</reference>
<sequence>MTGAATLLARAPEHYDARESIEPTARERDLMARLPGLLAHAMQAPGWRRHLAGIDPAAVTDRQALRALPLLRKSDLVGLQAADPPLGGFACVPTTAFRRLFVSPGPVAEPEGQGHDWWGMAAGLFAAGFRAGDVALNCFSYHLTPGAYLAESGLRALGGVVIPGGVGNTDQQVEAIRRYRPVGYLGTGDFLKIILDRAAETGRHCGSLTKAFTTGAALPPSLRAALADHGVAALQGYATADVGLIAYETIAEAGLVVNEDRIVEIVRPGTGDPVPDGEIGEVVVTTFTRDYPMIRFATGDLSAVRPGRSDCGRTNIRLAGWLGRADQSAKVKGMFVHPSQVAEIARRHADIGAVRLVVLRSGEQDAIRLEAEVPVPSDGLRDALADTLRDVTKLTGEIVLLRPGTLPADGRHIVDTR</sequence>
<dbReference type="EMBL" id="WNKV01000002">
    <property type="protein sequence ID" value="MTW15205.1"/>
    <property type="molecule type" value="Genomic_DNA"/>
</dbReference>
<dbReference type="Pfam" id="PF00501">
    <property type="entry name" value="AMP-binding"/>
    <property type="match status" value="1"/>
</dbReference>
<gene>
    <name evidence="2" type="ORF">GJ689_03175</name>
</gene>
<evidence type="ECO:0000259" key="1">
    <source>
        <dbReference type="Pfam" id="PF00501"/>
    </source>
</evidence>
<dbReference type="Proteomes" id="UP000438991">
    <property type="component" value="Unassembled WGS sequence"/>
</dbReference>
<dbReference type="InterPro" id="IPR045851">
    <property type="entry name" value="AMP-bd_C_sf"/>
</dbReference>